<name>A0ABN8MTF1_9CNID</name>
<evidence type="ECO:0000313" key="2">
    <source>
        <dbReference type="EMBL" id="CAH3033688.1"/>
    </source>
</evidence>
<keyword evidence="3" id="KW-1185">Reference proteome</keyword>
<proteinExistence type="predicted"/>
<feature type="compositionally biased region" description="Basic and acidic residues" evidence="1">
    <location>
        <begin position="228"/>
        <end position="242"/>
    </location>
</feature>
<dbReference type="PANTHER" id="PTHR33309">
    <property type="entry name" value="KERATIN, ULTRA HIGH-SULFUR MATRIX PROTEIN-LIKE"/>
    <property type="match status" value="1"/>
</dbReference>
<comment type="caution">
    <text evidence="2">The sequence shown here is derived from an EMBL/GenBank/DDBJ whole genome shotgun (WGS) entry which is preliminary data.</text>
</comment>
<dbReference type="PANTHER" id="PTHR33309:SF1">
    <property type="entry name" value="MYB_SANT-LIKE DNA-BINDING DOMAIN-CONTAINING PROTEIN"/>
    <property type="match status" value="1"/>
</dbReference>
<evidence type="ECO:0000313" key="3">
    <source>
        <dbReference type="Proteomes" id="UP001159427"/>
    </source>
</evidence>
<organism evidence="2 3">
    <name type="scientific">Porites evermanni</name>
    <dbReference type="NCBI Taxonomy" id="104178"/>
    <lineage>
        <taxon>Eukaryota</taxon>
        <taxon>Metazoa</taxon>
        <taxon>Cnidaria</taxon>
        <taxon>Anthozoa</taxon>
        <taxon>Hexacorallia</taxon>
        <taxon>Scleractinia</taxon>
        <taxon>Fungiina</taxon>
        <taxon>Poritidae</taxon>
        <taxon>Porites</taxon>
    </lineage>
</organism>
<feature type="compositionally biased region" description="Low complexity" evidence="1">
    <location>
        <begin position="206"/>
        <end position="218"/>
    </location>
</feature>
<reference evidence="2 3" key="1">
    <citation type="submission" date="2022-05" db="EMBL/GenBank/DDBJ databases">
        <authorList>
            <consortium name="Genoscope - CEA"/>
            <person name="William W."/>
        </authorList>
    </citation>
    <scope>NUCLEOTIDE SEQUENCE [LARGE SCALE GENOMIC DNA]</scope>
</reference>
<evidence type="ECO:0000256" key="1">
    <source>
        <dbReference type="SAM" id="MobiDB-lite"/>
    </source>
</evidence>
<accession>A0ABN8MTF1</accession>
<gene>
    <name evidence="2" type="ORF">PEVE_00039316</name>
</gene>
<protein>
    <submittedName>
        <fullName evidence="2">Uncharacterized protein</fullName>
    </submittedName>
</protein>
<dbReference type="EMBL" id="CALNXI010000691">
    <property type="protein sequence ID" value="CAH3033688.1"/>
    <property type="molecule type" value="Genomic_DNA"/>
</dbReference>
<feature type="compositionally biased region" description="Basic and acidic residues" evidence="1">
    <location>
        <begin position="107"/>
        <end position="150"/>
    </location>
</feature>
<feature type="region of interest" description="Disordered" evidence="1">
    <location>
        <begin position="102"/>
        <end position="162"/>
    </location>
</feature>
<dbReference type="Proteomes" id="UP001159427">
    <property type="component" value="Unassembled WGS sequence"/>
</dbReference>
<feature type="region of interest" description="Disordered" evidence="1">
    <location>
        <begin position="194"/>
        <end position="242"/>
    </location>
</feature>
<sequence length="242" mass="28062">MFWSNEHDVFLWREVVNLNPFTSKKGSTQRSGMWEKIAQILNECTVLRFSVDKGSVRDHMGILLNKHKRKIRAEEKASGIVPDEPSELENLLDTIIALEESSEAESQELREGKNEKFENDRAKAEGARLKAMEKLSETRKRSSESEEEKTKRQRRSGSDAMEFLTDRAKMNYELKQQEFKMLQEQQALEREKVEAMAKQQLQTQHNNNNKANNSWLTLKLDDDATTTRTDKGNDGSIREINQ</sequence>